<comment type="caution">
    <text evidence="1">The sequence shown here is derived from an EMBL/GenBank/DDBJ whole genome shotgun (WGS) entry which is preliminary data.</text>
</comment>
<keyword evidence="2" id="KW-1185">Reference proteome</keyword>
<accession>A0A8J3FAD0</accession>
<reference evidence="1" key="2">
    <citation type="submission" date="2020-09" db="EMBL/GenBank/DDBJ databases">
        <authorList>
            <person name="Sun Q."/>
            <person name="Ohkuma M."/>
        </authorList>
    </citation>
    <scope>NUCLEOTIDE SEQUENCE</scope>
    <source>
        <strain evidence="1">JCM 14719</strain>
    </source>
</reference>
<evidence type="ECO:0000313" key="2">
    <source>
        <dbReference type="Proteomes" id="UP000637720"/>
    </source>
</evidence>
<dbReference type="EMBL" id="BMOF01000022">
    <property type="protein sequence ID" value="GGK00468.1"/>
    <property type="molecule type" value="Genomic_DNA"/>
</dbReference>
<reference evidence="1" key="1">
    <citation type="journal article" date="2014" name="Int. J. Syst. Evol. Microbiol.">
        <title>Complete genome sequence of Corynebacterium casei LMG S-19264T (=DSM 44701T), isolated from a smear-ripened cheese.</title>
        <authorList>
            <consortium name="US DOE Joint Genome Institute (JGI-PGF)"/>
            <person name="Walter F."/>
            <person name="Albersmeier A."/>
            <person name="Kalinowski J."/>
            <person name="Ruckert C."/>
        </authorList>
    </citation>
    <scope>NUCLEOTIDE SEQUENCE</scope>
    <source>
        <strain evidence="1">JCM 14719</strain>
    </source>
</reference>
<sequence length="79" mass="9041">MLRYGERHPYRTFPTLGEGGTPLVSLPILAERLQRVERRIHDPAMQSPIAEGFWYTGPWGTMRHLPLPAFHVYPCPLSA</sequence>
<dbReference type="Proteomes" id="UP000637720">
    <property type="component" value="Unassembled WGS sequence"/>
</dbReference>
<organism evidence="1 2">
    <name type="scientific">Calditerricola satsumensis</name>
    <dbReference type="NCBI Taxonomy" id="373054"/>
    <lineage>
        <taxon>Bacteria</taxon>
        <taxon>Bacillati</taxon>
        <taxon>Bacillota</taxon>
        <taxon>Bacilli</taxon>
        <taxon>Bacillales</taxon>
        <taxon>Bacillaceae</taxon>
        <taxon>Calditerricola</taxon>
    </lineage>
</organism>
<gene>
    <name evidence="1" type="ORF">GCM10007043_13150</name>
</gene>
<dbReference type="AlphaFoldDB" id="A0A8J3FAD0"/>
<name>A0A8J3FAD0_9BACI</name>
<evidence type="ECO:0000313" key="1">
    <source>
        <dbReference type="EMBL" id="GGK00468.1"/>
    </source>
</evidence>
<protein>
    <submittedName>
        <fullName evidence="1">Uncharacterized protein</fullName>
    </submittedName>
</protein>
<proteinExistence type="predicted"/>